<organism evidence="5 6">
    <name type="scientific">Chlamydomonas incerta</name>
    <dbReference type="NCBI Taxonomy" id="51695"/>
    <lineage>
        <taxon>Eukaryota</taxon>
        <taxon>Viridiplantae</taxon>
        <taxon>Chlorophyta</taxon>
        <taxon>core chlorophytes</taxon>
        <taxon>Chlorophyceae</taxon>
        <taxon>CS clade</taxon>
        <taxon>Chlamydomonadales</taxon>
        <taxon>Chlamydomonadaceae</taxon>
        <taxon>Chlamydomonas</taxon>
    </lineage>
</organism>
<dbReference type="GO" id="GO:0005948">
    <property type="term" value="C:acetolactate synthase complex"/>
    <property type="evidence" value="ECO:0007669"/>
    <property type="project" value="TreeGrafter"/>
</dbReference>
<feature type="domain" description="Thiamine pyrophosphate enzyme TPP-binding" evidence="4">
    <location>
        <begin position="140"/>
        <end position="252"/>
    </location>
</feature>
<reference evidence="5" key="1">
    <citation type="journal article" date="2020" name="bioRxiv">
        <title>Comparative genomics of Chlamydomonas.</title>
        <authorList>
            <person name="Craig R.J."/>
            <person name="Hasan A.R."/>
            <person name="Ness R.W."/>
            <person name="Keightley P.D."/>
        </authorList>
    </citation>
    <scope>NUCLEOTIDE SEQUENCE</scope>
    <source>
        <strain evidence="5">SAG 7.73</strain>
    </source>
</reference>
<dbReference type="SUPFAM" id="SSF52518">
    <property type="entry name" value="Thiamin diphosphate-binding fold (THDP-binding)"/>
    <property type="match status" value="1"/>
</dbReference>
<keyword evidence="6" id="KW-1185">Reference proteome</keyword>
<dbReference type="AlphaFoldDB" id="A0A835S9E8"/>
<dbReference type="Pfam" id="PF00205">
    <property type="entry name" value="TPP_enzyme_M"/>
    <property type="match status" value="1"/>
</dbReference>
<evidence type="ECO:0000259" key="3">
    <source>
        <dbReference type="Pfam" id="PF00205"/>
    </source>
</evidence>
<evidence type="ECO:0000313" key="6">
    <source>
        <dbReference type="Proteomes" id="UP000650467"/>
    </source>
</evidence>
<dbReference type="PANTHER" id="PTHR18968:SF13">
    <property type="entry name" value="ACETOLACTATE SYNTHASE CATALYTIC SUBUNIT, MITOCHONDRIAL"/>
    <property type="match status" value="1"/>
</dbReference>
<dbReference type="Pfam" id="PF02775">
    <property type="entry name" value="TPP_enzyme_C"/>
    <property type="match status" value="1"/>
</dbReference>
<dbReference type="GO" id="GO:0050660">
    <property type="term" value="F:flavin adenine dinucleotide binding"/>
    <property type="evidence" value="ECO:0007669"/>
    <property type="project" value="TreeGrafter"/>
</dbReference>
<dbReference type="InterPro" id="IPR029061">
    <property type="entry name" value="THDP-binding"/>
</dbReference>
<dbReference type="EMBL" id="JAEHOC010000094">
    <property type="protein sequence ID" value="KAG2422754.1"/>
    <property type="molecule type" value="Genomic_DNA"/>
</dbReference>
<feature type="domain" description="Thiamine pyrophosphate enzyme central" evidence="3">
    <location>
        <begin position="1"/>
        <end position="75"/>
    </location>
</feature>
<dbReference type="OrthoDB" id="16262at2759"/>
<dbReference type="InterPro" id="IPR012000">
    <property type="entry name" value="Thiamin_PyroP_enz_cen_dom"/>
</dbReference>
<dbReference type="Gene3D" id="3.40.50.970">
    <property type="match status" value="2"/>
</dbReference>
<proteinExistence type="inferred from homology"/>
<dbReference type="InterPro" id="IPR029035">
    <property type="entry name" value="DHS-like_NAD/FAD-binding_dom"/>
</dbReference>
<evidence type="ECO:0000313" key="5">
    <source>
        <dbReference type="EMBL" id="KAG2422754.1"/>
    </source>
</evidence>
<sequence>MLGMHGTVFANYAVDAADLLVALGVRFDDRVTGRLDAFAARARIVHVDIDAAEISKNKTAHVPVCGDVKQALTHLNRLLVANPIPADKWAAWRAELAAKRAEFPMRYPQRDDAIVPQHAIEVLGEETAGEAIITTGRWADIDGDGSFLMNVQELATIFIEKLDVKVMLLNNQHLGMVVQWEDRFYKANRAHTYLGKRESEWHATQDEADIYPNFVAVAQGFGVPAARVIVKEQLRGAIRKMLSTPGPYLLEVMVPHIEHTELAAAAALGSASERRSESGRR</sequence>
<protein>
    <recommendedName>
        <fullName evidence="7">Acetolactate synthase</fullName>
    </recommendedName>
</protein>
<evidence type="ECO:0000256" key="2">
    <source>
        <dbReference type="ARBA" id="ARBA00023052"/>
    </source>
</evidence>
<dbReference type="GO" id="GO:0000287">
    <property type="term" value="F:magnesium ion binding"/>
    <property type="evidence" value="ECO:0007669"/>
    <property type="project" value="InterPro"/>
</dbReference>
<name>A0A835S9E8_CHLIN</name>
<evidence type="ECO:0008006" key="7">
    <source>
        <dbReference type="Google" id="ProtNLM"/>
    </source>
</evidence>
<dbReference type="InterPro" id="IPR045229">
    <property type="entry name" value="TPP_enz"/>
</dbReference>
<dbReference type="GO" id="GO:0009099">
    <property type="term" value="P:L-valine biosynthetic process"/>
    <property type="evidence" value="ECO:0007669"/>
    <property type="project" value="TreeGrafter"/>
</dbReference>
<dbReference type="PANTHER" id="PTHR18968">
    <property type="entry name" value="THIAMINE PYROPHOSPHATE ENZYMES"/>
    <property type="match status" value="1"/>
</dbReference>
<dbReference type="SUPFAM" id="SSF52467">
    <property type="entry name" value="DHS-like NAD/FAD-binding domain"/>
    <property type="match status" value="1"/>
</dbReference>
<dbReference type="GO" id="GO:0030976">
    <property type="term" value="F:thiamine pyrophosphate binding"/>
    <property type="evidence" value="ECO:0007669"/>
    <property type="project" value="InterPro"/>
</dbReference>
<dbReference type="Gene3D" id="3.40.50.1220">
    <property type="entry name" value="TPP-binding domain"/>
    <property type="match status" value="1"/>
</dbReference>
<dbReference type="GO" id="GO:0003984">
    <property type="term" value="F:acetolactate synthase activity"/>
    <property type="evidence" value="ECO:0007669"/>
    <property type="project" value="TreeGrafter"/>
</dbReference>
<dbReference type="GO" id="GO:0009097">
    <property type="term" value="P:isoleucine biosynthetic process"/>
    <property type="evidence" value="ECO:0007669"/>
    <property type="project" value="TreeGrafter"/>
</dbReference>
<comment type="similarity">
    <text evidence="1">Belongs to the TPP enzyme family.</text>
</comment>
<accession>A0A835S9E8</accession>
<keyword evidence="2" id="KW-0786">Thiamine pyrophosphate</keyword>
<evidence type="ECO:0000259" key="4">
    <source>
        <dbReference type="Pfam" id="PF02775"/>
    </source>
</evidence>
<dbReference type="InterPro" id="IPR011766">
    <property type="entry name" value="TPP_enzyme_TPP-bd"/>
</dbReference>
<dbReference type="Proteomes" id="UP000650467">
    <property type="component" value="Unassembled WGS sequence"/>
</dbReference>
<evidence type="ECO:0000256" key="1">
    <source>
        <dbReference type="ARBA" id="ARBA00007812"/>
    </source>
</evidence>
<gene>
    <name evidence="5" type="ORF">HXX76_015774</name>
</gene>
<comment type="caution">
    <text evidence="5">The sequence shown here is derived from an EMBL/GenBank/DDBJ whole genome shotgun (WGS) entry which is preliminary data.</text>
</comment>